<evidence type="ECO:0000259" key="1">
    <source>
        <dbReference type="Pfam" id="PF01467"/>
    </source>
</evidence>
<protein>
    <recommendedName>
        <fullName evidence="1">Cytidyltransferase-like domain-containing protein</fullName>
    </recommendedName>
</protein>
<dbReference type="InterPro" id="IPR014729">
    <property type="entry name" value="Rossmann-like_a/b/a_fold"/>
</dbReference>
<proteinExistence type="predicted"/>
<accession>A0A382B084</accession>
<organism evidence="2">
    <name type="scientific">marine metagenome</name>
    <dbReference type="NCBI Taxonomy" id="408172"/>
    <lineage>
        <taxon>unclassified sequences</taxon>
        <taxon>metagenomes</taxon>
        <taxon>ecological metagenomes</taxon>
    </lineage>
</organism>
<dbReference type="AlphaFoldDB" id="A0A382B084"/>
<dbReference type="Pfam" id="PF01467">
    <property type="entry name" value="CTP_transf_like"/>
    <property type="match status" value="1"/>
</dbReference>
<feature type="domain" description="Cytidyltransferase-like" evidence="1">
    <location>
        <begin position="18"/>
        <end position="120"/>
    </location>
</feature>
<sequence length="300" mass="34718">MKKFTDIKEISQKGVTFTFGRFNPPTVGHLKLAHKMKTVAGTDDVKIYTSHTTDRKKNPLTNAQIRKFMNPMLPHGTNVVTSDARNVFDVLVKLYNDGYRSAKMVVGSDRVMEFQTLLNKYNGVKSRHGYYLFEPLKVVSAGERDPDAEGSAGMSASKMRQFVHAGQEDEFIKALPTGYRLAKQLYKAVQKGMGIREMFPDFMYETYTDTHVPQVHEWGSQEGREYAQDFTPHQPVVDYRKLTTWREQEDLPKKVLLYKEKMYKELKDKRDEFEDKYGDRADEVMHATAMTMAKRKYGYT</sequence>
<name>A0A382B084_9ZZZZ</name>
<gene>
    <name evidence="2" type="ORF">METZ01_LOCUS159805</name>
</gene>
<dbReference type="SUPFAM" id="SSF52374">
    <property type="entry name" value="Nucleotidylyl transferase"/>
    <property type="match status" value="1"/>
</dbReference>
<evidence type="ECO:0000313" key="2">
    <source>
        <dbReference type="EMBL" id="SVB06951.1"/>
    </source>
</evidence>
<dbReference type="Gene3D" id="3.40.50.620">
    <property type="entry name" value="HUPs"/>
    <property type="match status" value="1"/>
</dbReference>
<dbReference type="InterPro" id="IPR004821">
    <property type="entry name" value="Cyt_trans-like"/>
</dbReference>
<dbReference type="GO" id="GO:0003824">
    <property type="term" value="F:catalytic activity"/>
    <property type="evidence" value="ECO:0007669"/>
    <property type="project" value="InterPro"/>
</dbReference>
<reference evidence="2" key="1">
    <citation type="submission" date="2018-05" db="EMBL/GenBank/DDBJ databases">
        <authorList>
            <person name="Lanie J.A."/>
            <person name="Ng W.-L."/>
            <person name="Kazmierczak K.M."/>
            <person name="Andrzejewski T.M."/>
            <person name="Davidsen T.M."/>
            <person name="Wayne K.J."/>
            <person name="Tettelin H."/>
            <person name="Glass J.I."/>
            <person name="Rusch D."/>
            <person name="Podicherti R."/>
            <person name="Tsui H.-C.T."/>
            <person name="Winkler M.E."/>
        </authorList>
    </citation>
    <scope>NUCLEOTIDE SEQUENCE</scope>
</reference>
<dbReference type="EMBL" id="UINC01027540">
    <property type="protein sequence ID" value="SVB06951.1"/>
    <property type="molecule type" value="Genomic_DNA"/>
</dbReference>